<dbReference type="SUPFAM" id="SSF53163">
    <property type="entry name" value="HybD-like"/>
    <property type="match status" value="1"/>
</dbReference>
<proteinExistence type="predicted"/>
<organism evidence="1 2">
    <name type="scientific">Paenibacillus sambharensis</name>
    <dbReference type="NCBI Taxonomy" id="1803190"/>
    <lineage>
        <taxon>Bacteria</taxon>
        <taxon>Bacillati</taxon>
        <taxon>Bacillota</taxon>
        <taxon>Bacilli</taxon>
        <taxon>Bacillales</taxon>
        <taxon>Paenibacillaceae</taxon>
        <taxon>Paenibacillus</taxon>
    </lineage>
</organism>
<reference evidence="1 2" key="1">
    <citation type="submission" date="2018-06" db="EMBL/GenBank/DDBJ databases">
        <title>Paenibacillus imtechensis sp. nov.</title>
        <authorList>
            <person name="Pinnaka A.K."/>
            <person name="Singh H."/>
            <person name="Kaur M."/>
        </authorList>
    </citation>
    <scope>NUCLEOTIDE SEQUENCE [LARGE SCALE GENOMIC DNA]</scope>
    <source>
        <strain evidence="1 2">SMB1</strain>
    </source>
</reference>
<dbReference type="AlphaFoldDB" id="A0A2W1LT95"/>
<evidence type="ECO:0000313" key="1">
    <source>
        <dbReference type="EMBL" id="PZD94667.1"/>
    </source>
</evidence>
<sequence>MVLSDTIELRSFKQGDVCCQVLAVRRCGERIAAVKHKPQNPEGCAQSVRSVVNTDGLAGFFRAVAAEHPDPLAICMVCIGTDRSTGDAYGPLVGTYLTEYGWPSVIGTLKEPCDAVRLQSAGHSLPEGKLVIAIDACLGKPDSVGSYVVGAGPLRPAEAVGRPFVEIGDYSVAGVVNRMGIKPYWILQGTSLHLVMEMARQTAAVIRQAWTPEYTGKG</sequence>
<name>A0A2W1LT95_9BACL</name>
<gene>
    <name evidence="1" type="primary">yyaC</name>
    <name evidence="1" type="ORF">DNH61_17090</name>
</gene>
<accession>A0A2W1LT95</accession>
<protein>
    <submittedName>
        <fullName evidence="1">Spore protease YyaC</fullName>
    </submittedName>
</protein>
<dbReference type="EMBL" id="QKRB01000051">
    <property type="protein sequence ID" value="PZD94667.1"/>
    <property type="molecule type" value="Genomic_DNA"/>
</dbReference>
<keyword evidence="1" id="KW-0378">Hydrolase</keyword>
<dbReference type="GO" id="GO:0006508">
    <property type="term" value="P:proteolysis"/>
    <property type="evidence" value="ECO:0007669"/>
    <property type="project" value="UniProtKB-KW"/>
</dbReference>
<dbReference type="NCBIfam" id="TIGR02841">
    <property type="entry name" value="spore_YyaC"/>
    <property type="match status" value="1"/>
</dbReference>
<comment type="caution">
    <text evidence="1">The sequence shown here is derived from an EMBL/GenBank/DDBJ whole genome shotgun (WGS) entry which is preliminary data.</text>
</comment>
<evidence type="ECO:0000313" key="2">
    <source>
        <dbReference type="Proteomes" id="UP000249522"/>
    </source>
</evidence>
<dbReference type="GO" id="GO:0008233">
    <property type="term" value="F:peptidase activity"/>
    <property type="evidence" value="ECO:0007669"/>
    <property type="project" value="UniProtKB-KW"/>
</dbReference>
<dbReference type="InterPro" id="IPR009665">
    <property type="entry name" value="YyaC"/>
</dbReference>
<dbReference type="OrthoDB" id="9815953at2"/>
<dbReference type="Pfam" id="PF06866">
    <property type="entry name" value="DUF1256"/>
    <property type="match status" value="1"/>
</dbReference>
<keyword evidence="1" id="KW-0645">Protease</keyword>
<dbReference type="Proteomes" id="UP000249522">
    <property type="component" value="Unassembled WGS sequence"/>
</dbReference>
<dbReference type="InterPro" id="IPR023430">
    <property type="entry name" value="Pept_HybD-like_dom_sf"/>
</dbReference>
<keyword evidence="2" id="KW-1185">Reference proteome</keyword>